<sequence length="95" mass="10708">MGVLMSVYCPSRPYLSRPLIIKEEQGNEKTSRSESPRLKNSQMKGANSPIDHRSPISLSGFLLPPLTQSGIIYVTSKQVLEVMRYEAESKFGQHR</sequence>
<protein>
    <submittedName>
        <fullName evidence="2">Unplaced genomic scaffold supercont1.32, whole genome shotgun sequence</fullName>
    </submittedName>
</protein>
<feature type="region of interest" description="Disordered" evidence="1">
    <location>
        <begin position="19"/>
        <end position="53"/>
    </location>
</feature>
<name>A0A0D0VCP3_CRYGA</name>
<organism evidence="2">
    <name type="scientific">Cryptococcus bacillisporus CA1280</name>
    <dbReference type="NCBI Taxonomy" id="1296109"/>
    <lineage>
        <taxon>Eukaryota</taxon>
        <taxon>Fungi</taxon>
        <taxon>Dikarya</taxon>
        <taxon>Basidiomycota</taxon>
        <taxon>Agaricomycotina</taxon>
        <taxon>Tremellomycetes</taxon>
        <taxon>Tremellales</taxon>
        <taxon>Cryptococcaceae</taxon>
        <taxon>Cryptococcus</taxon>
        <taxon>Cryptococcus gattii species complex</taxon>
    </lineage>
</organism>
<evidence type="ECO:0000256" key="1">
    <source>
        <dbReference type="SAM" id="MobiDB-lite"/>
    </source>
</evidence>
<proteinExistence type="predicted"/>
<gene>
    <name evidence="2" type="ORF">I312_06503</name>
</gene>
<reference evidence="2" key="1">
    <citation type="submission" date="2015-01" db="EMBL/GenBank/DDBJ databases">
        <title>The Genome Sequence of Cryptococcus gattii CA1280.</title>
        <authorList>
            <consortium name="The Broad Institute Genomics Platform"/>
            <person name="Cuomo C."/>
            <person name="Litvintseva A."/>
            <person name="Chen Y."/>
            <person name="Heitman J."/>
            <person name="Sun S."/>
            <person name="Springer D."/>
            <person name="Dromer F."/>
            <person name="Young S."/>
            <person name="Zeng Q."/>
            <person name="Gargeya S."/>
            <person name="Abouelleil A."/>
            <person name="Alvarado L."/>
            <person name="Chapman S.B."/>
            <person name="Gainer-Dewar J."/>
            <person name="Goldberg J."/>
            <person name="Griggs A."/>
            <person name="Gujja S."/>
            <person name="Hansen M."/>
            <person name="Howarth C."/>
            <person name="Imamovic A."/>
            <person name="Larimer J."/>
            <person name="Murphy C."/>
            <person name="Naylor J."/>
            <person name="Pearson M."/>
            <person name="Priest M."/>
            <person name="Roberts A."/>
            <person name="Saif S."/>
            <person name="Shea T."/>
            <person name="Sykes S."/>
            <person name="Wortman J."/>
            <person name="Nusbaum C."/>
            <person name="Birren B."/>
        </authorList>
    </citation>
    <scope>NUCLEOTIDE SEQUENCE [LARGE SCALE GENOMIC DNA]</scope>
    <source>
        <strain evidence="2">CA1280</strain>
    </source>
</reference>
<dbReference type="HOGENOM" id="CLU_2372739_0_0_1"/>
<evidence type="ECO:0000313" key="2">
    <source>
        <dbReference type="EMBL" id="KIR44304.1"/>
    </source>
</evidence>
<accession>A0A0D0VCP3</accession>
<dbReference type="AlphaFoldDB" id="A0A0D0VCP3"/>
<feature type="compositionally biased region" description="Basic and acidic residues" evidence="1">
    <location>
        <begin position="20"/>
        <end position="37"/>
    </location>
</feature>
<dbReference type="EMBL" id="KN848004">
    <property type="protein sequence ID" value="KIR44304.1"/>
    <property type="molecule type" value="Genomic_DNA"/>
</dbReference>